<proteinExistence type="inferred from homology"/>
<dbReference type="EMBL" id="LN847013">
    <property type="protein sequence ID" value="CRI42142.1"/>
    <property type="molecule type" value="Genomic_DNA"/>
</dbReference>
<keyword evidence="6" id="KW-0964">Secreted</keyword>
<dbReference type="NCBIfam" id="TIGR01376">
    <property type="entry name" value="POMP_repeat"/>
    <property type="match status" value="4"/>
</dbReference>
<evidence type="ECO:0000256" key="6">
    <source>
        <dbReference type="ARBA" id="ARBA00022525"/>
    </source>
</evidence>
<evidence type="ECO:0000256" key="3">
    <source>
        <dbReference type="ARBA" id="ARBA00007542"/>
    </source>
</evidence>
<dbReference type="InterPro" id="IPR003368">
    <property type="entry name" value="POMP_repeat"/>
</dbReference>
<keyword evidence="7" id="KW-0812">Transmembrane</keyword>
<evidence type="ECO:0000313" key="13">
    <source>
        <dbReference type="EMBL" id="CRI42142.1"/>
    </source>
</evidence>
<dbReference type="InterPro" id="IPR011427">
    <property type="entry name" value="Polymorphic_membr_middle"/>
</dbReference>
<keyword evidence="4" id="KW-1134">Transmembrane beta strand</keyword>
<dbReference type="SMART" id="SM00869">
    <property type="entry name" value="Autotransporter"/>
    <property type="match status" value="1"/>
</dbReference>
<name>A0A0F7X0N7_CHLPN</name>
<protein>
    <submittedName>
        <fullName evidence="13">Probable outer membrane protein pmp10</fullName>
    </submittedName>
</protein>
<dbReference type="Pfam" id="PF07548">
    <property type="entry name" value="ChlamPMP_M"/>
    <property type="match status" value="1"/>
</dbReference>
<dbReference type="AlphaFoldDB" id="A0A0F7X0N7"/>
<accession>A0A0F7X0N7</accession>
<evidence type="ECO:0000256" key="2">
    <source>
        <dbReference type="ARBA" id="ARBA00004416"/>
    </source>
</evidence>
<evidence type="ECO:0000256" key="10">
    <source>
        <dbReference type="ARBA" id="ARBA00023237"/>
    </source>
</evidence>
<gene>
    <name evidence="13" type="primary">pmp10</name>
    <name evidence="13" type="ORF">BN1224_DC9_AE_00060</name>
</gene>
<keyword evidence="8 11" id="KW-0732">Signal</keyword>
<evidence type="ECO:0000256" key="1">
    <source>
        <dbReference type="ARBA" id="ARBA00004191"/>
    </source>
</evidence>
<evidence type="ECO:0000256" key="9">
    <source>
        <dbReference type="ARBA" id="ARBA00023136"/>
    </source>
</evidence>
<organism evidence="13">
    <name type="scientific">Chlamydia pneumoniae</name>
    <name type="common">Chlamydophila pneumoniae</name>
    <dbReference type="NCBI Taxonomy" id="83558"/>
    <lineage>
        <taxon>Bacteria</taxon>
        <taxon>Pseudomonadati</taxon>
        <taxon>Chlamydiota</taxon>
        <taxon>Chlamydiia</taxon>
        <taxon>Chlamydiales</taxon>
        <taxon>Chlamydiaceae</taxon>
        <taxon>Chlamydia/Chlamydophila group</taxon>
        <taxon>Chlamydia</taxon>
    </lineage>
</organism>
<evidence type="ECO:0000259" key="12">
    <source>
        <dbReference type="PROSITE" id="PS51208"/>
    </source>
</evidence>
<keyword evidence="10" id="KW-0998">Cell outer membrane</keyword>
<evidence type="ECO:0000256" key="4">
    <source>
        <dbReference type="ARBA" id="ARBA00022452"/>
    </source>
</evidence>
<comment type="subcellular location">
    <subcellularLocation>
        <location evidence="2">Cell outer membrane</location>
        <topology evidence="2">Peripheral membrane protein</topology>
        <orientation evidence="2">Extracellular side</orientation>
    </subcellularLocation>
    <subcellularLocation>
        <location evidence="1">Secreted</location>
        <location evidence="1">Cell wall</location>
    </subcellularLocation>
</comment>
<evidence type="ECO:0000256" key="8">
    <source>
        <dbReference type="ARBA" id="ARBA00022729"/>
    </source>
</evidence>
<keyword evidence="5" id="KW-0134">Cell wall</keyword>
<evidence type="ECO:0000256" key="5">
    <source>
        <dbReference type="ARBA" id="ARBA00022512"/>
    </source>
</evidence>
<reference evidence="13" key="1">
    <citation type="submission" date="2015-05" db="EMBL/GenBank/DDBJ databases">
        <authorList>
            <person name="Rattei Thomas"/>
        </authorList>
    </citation>
    <scope>NUCLEOTIDE SEQUENCE</scope>
    <source>
        <strain evidence="13">DC9</strain>
    </source>
</reference>
<feature type="signal peptide" evidence="11">
    <location>
        <begin position="1"/>
        <end position="22"/>
    </location>
</feature>
<dbReference type="GO" id="GO:0009279">
    <property type="term" value="C:cell outer membrane"/>
    <property type="evidence" value="ECO:0007669"/>
    <property type="project" value="UniProtKB-SubCell"/>
</dbReference>
<evidence type="ECO:0000256" key="7">
    <source>
        <dbReference type="ARBA" id="ARBA00022692"/>
    </source>
</evidence>
<dbReference type="InterPro" id="IPR036709">
    <property type="entry name" value="Autotransporte_beta_dom_sf"/>
</dbReference>
<evidence type="ECO:0000256" key="11">
    <source>
        <dbReference type="SAM" id="SignalP"/>
    </source>
</evidence>
<feature type="domain" description="Autotransporter" evidence="12">
    <location>
        <begin position="634"/>
        <end position="928"/>
    </location>
</feature>
<sequence>MKSSFPKFVFSTFAIFPLSMIATETVLDSSASFDGNKNGNFSVRESQEDAGTTYLFKGNVTLENIPGTGTAITKSCFNNTKGDLTFTGNGNSLLFQTVDAGTVAGAAVNSSVVDLSTTFIGFSSLSFIASPGSSITTGKGAVSCSTGSLSFDKNVSLLFSKNFSTDNGGAITAKTLSLTGTTTSALFSENTSSKKGGAIQTSDALTITGNQGEVSFSDNTSSDSGAAIFTEASVTISNNAKVSFIGNKVTGASSSTTGDMSGGAICAYKTSTDTKVTLTGNQMLLFSNNTSTTAGGAIYVKKLELASGGLTLFSGNSVNGGTAPKGGAIAIEDSGELSLSADSGDIVFLGNTVTSTTPGTNRSSIDLGTSAKMTALRSAAGRAIYFYDPITTGSSTTVTDVLKVNETPADSALQYKGNIIFTGEKLSETEAADSKNLTSKLLQPVTLSGGTLSLKHGVTLQTQAFTQQADSRLEMDVGTTLEPADTSTINNLVINISSIDGAKKAKIETKATSKNLTLSGTITLLDPTGTFYENHSLRNPQSYDILELKASGTVTSTVVTPDPIMGEKFHYGYQGTWGPIVWGTGASTTATFNWTKTGYIPNPERIGSLVPNSLWNAFIDISSLHHLMETANEGLQGDRALWCAGLSNFFHKDSTKTRRGFRHLSGGYVIGGNLHTCSDKILSAAFCQLFGRDRDYFVAKNQGTVYGGTLYYQHNETYISLPCKLRPCSLSYVPTEIPVLFSGNLSYTHTDNDLKTKYTTYPTVKGSWGNDSFALEFGGRAPICLDESALFEQYMPFMKLQFVYAHQEGFKEQGTEAREFGSSRLVNLALPIGIRFDKESDCQDATYNLTLGYTVDLVRSNPDCTTTLRISGDSWKTFGTNLARQALVLRAGNHFCFNSNFEAFSQFSFELRGSSRNYNVDLGAKYQF</sequence>
<dbReference type="PROSITE" id="PS51208">
    <property type="entry name" value="AUTOTRANSPORTER"/>
    <property type="match status" value="1"/>
</dbReference>
<dbReference type="Gene3D" id="2.40.128.130">
    <property type="entry name" value="Autotransporter beta-domain"/>
    <property type="match status" value="1"/>
</dbReference>
<dbReference type="SUPFAM" id="SSF103515">
    <property type="entry name" value="Autotransporter"/>
    <property type="match status" value="1"/>
</dbReference>
<dbReference type="Pfam" id="PF02415">
    <property type="entry name" value="Chlam_PMP"/>
    <property type="match status" value="4"/>
</dbReference>
<dbReference type="InterPro" id="IPR005546">
    <property type="entry name" value="Autotransporte_beta"/>
</dbReference>
<comment type="similarity">
    <text evidence="3">Belongs to the PMP outer membrane protein family.</text>
</comment>
<feature type="chain" id="PRO_5002525172" evidence="11">
    <location>
        <begin position="23"/>
        <end position="928"/>
    </location>
</feature>
<keyword evidence="9" id="KW-0472">Membrane</keyword>